<evidence type="ECO:0000313" key="1">
    <source>
        <dbReference type="EMBL" id="MCX2979518.1"/>
    </source>
</evidence>
<gene>
    <name evidence="1" type="ORF">EYC98_01435</name>
</gene>
<keyword evidence="2" id="KW-1185">Reference proteome</keyword>
<protein>
    <recommendedName>
        <fullName evidence="3">TIGR03545 family protein</fullName>
    </recommendedName>
</protein>
<dbReference type="EMBL" id="SHNN01000001">
    <property type="protein sequence ID" value="MCX2979518.1"/>
    <property type="molecule type" value="Genomic_DNA"/>
</dbReference>
<evidence type="ECO:0000313" key="2">
    <source>
        <dbReference type="Proteomes" id="UP001143362"/>
    </source>
</evidence>
<reference evidence="1" key="1">
    <citation type="submission" date="2019-02" db="EMBL/GenBank/DDBJ databases">
        <authorList>
            <person name="Li S.-H."/>
        </authorList>
    </citation>
    <scope>NUCLEOTIDE SEQUENCE</scope>
    <source>
        <strain evidence="1">IMCC14734</strain>
    </source>
</reference>
<organism evidence="1 2">
    <name type="scientific">Candidatus Litorirhabdus singularis</name>
    <dbReference type="NCBI Taxonomy" id="2518993"/>
    <lineage>
        <taxon>Bacteria</taxon>
        <taxon>Pseudomonadati</taxon>
        <taxon>Pseudomonadota</taxon>
        <taxon>Gammaproteobacteria</taxon>
        <taxon>Cellvibrionales</taxon>
        <taxon>Halieaceae</taxon>
        <taxon>Candidatus Litorirhabdus</taxon>
    </lineage>
</organism>
<comment type="caution">
    <text evidence="1">The sequence shown here is derived from an EMBL/GenBank/DDBJ whole genome shotgun (WGS) entry which is preliminary data.</text>
</comment>
<dbReference type="Proteomes" id="UP001143362">
    <property type="component" value="Unassembled WGS sequence"/>
</dbReference>
<name>A0ABT3TB67_9GAMM</name>
<sequence>MRTSTRYSVLFFTVLLVIYLLALDDIAKPLFERQASAMYGAEVSIDRMKISPFVGKVTLFDLQVADRTNPWRNLASAERTYFDIDMLKLAKDELELDSLVIDGFVVFAPRTTEAEILRPLLAAESDLARSTLPDPQTDNLDQLTARYQAAFEADLQQLRQTFIVAEGKWLQAIASLPDGATLNAYQSQLEALPRASDGSLTDPAAVMQARSIHAEIAAELARVEELRADFIGEVEALSMLLDKAPELAATHTQRLLSDRGMNTEQVARLANQLLRGDLTGVLQQVLAPIAFSNAGSITETGVMPIYIANATINGPLLPSAKNSQVQGTLQDFVWPLQLASKPATLTLSGTGAGGGSLQLRAQVDHSDQTDDTVSVEIVDLMLRDMRLEGNPQLDIVMQRARASISGTLTARGEVLSGEIVQRYTEADLTTSLADDAGEAAQLIAAILDSTDAFAMRLSFAGTVTSPQIRFTSDMDTRVEQAISERLKSQISEFSEQLGQRFRSEVGPEIDSARDRIEQLQKLDAALQLSLQRLGELQD</sequence>
<proteinExistence type="predicted"/>
<evidence type="ECO:0008006" key="3">
    <source>
        <dbReference type="Google" id="ProtNLM"/>
    </source>
</evidence>
<dbReference type="RefSeq" id="WP_279243519.1">
    <property type="nucleotide sequence ID" value="NZ_SHNN01000001.1"/>
</dbReference>
<accession>A0ABT3TB67</accession>